<dbReference type="AlphaFoldDB" id="W7E3J0"/>
<reference evidence="1 2" key="1">
    <citation type="journal article" date="2013" name="PLoS Genet.">
        <title>Comparative genome structure, secondary metabolite, and effector coding capacity across Cochliobolus pathogens.</title>
        <authorList>
            <person name="Condon B.J."/>
            <person name="Leng Y."/>
            <person name="Wu D."/>
            <person name="Bushley K.E."/>
            <person name="Ohm R.A."/>
            <person name="Otillar R."/>
            <person name="Martin J."/>
            <person name="Schackwitz W."/>
            <person name="Grimwood J."/>
            <person name="MohdZainudin N."/>
            <person name="Xue C."/>
            <person name="Wang R."/>
            <person name="Manning V.A."/>
            <person name="Dhillon B."/>
            <person name="Tu Z.J."/>
            <person name="Steffenson B.J."/>
            <person name="Salamov A."/>
            <person name="Sun H."/>
            <person name="Lowry S."/>
            <person name="LaButti K."/>
            <person name="Han J."/>
            <person name="Copeland A."/>
            <person name="Lindquist E."/>
            <person name="Barry K."/>
            <person name="Schmutz J."/>
            <person name="Baker S.E."/>
            <person name="Ciuffetti L.M."/>
            <person name="Grigoriev I.V."/>
            <person name="Zhong S."/>
            <person name="Turgeon B.G."/>
        </authorList>
    </citation>
    <scope>NUCLEOTIDE SEQUENCE [LARGE SCALE GENOMIC DNA]</scope>
    <source>
        <strain evidence="1 2">FI3</strain>
    </source>
</reference>
<accession>W7E3J0</accession>
<sequence length="53" mass="6172">MNGWETTKDPTRYDHRGARGHVISYPAKTGHPTKYRIAINLRIACYPRYPANR</sequence>
<dbReference type="RefSeq" id="XP_014550094.1">
    <property type="nucleotide sequence ID" value="XM_014694608.1"/>
</dbReference>
<proteinExistence type="predicted"/>
<dbReference type="EMBL" id="KI968970">
    <property type="protein sequence ID" value="EUN20520.1"/>
    <property type="molecule type" value="Genomic_DNA"/>
</dbReference>
<protein>
    <submittedName>
        <fullName evidence="1">Uncharacterized protein</fullName>
    </submittedName>
</protein>
<name>W7E3J0_BIPV3</name>
<organism evidence="1 2">
    <name type="scientific">Bipolaris victoriae (strain FI3)</name>
    <name type="common">Victoria blight of oats agent</name>
    <name type="synonym">Cochliobolus victoriae</name>
    <dbReference type="NCBI Taxonomy" id="930091"/>
    <lineage>
        <taxon>Eukaryota</taxon>
        <taxon>Fungi</taxon>
        <taxon>Dikarya</taxon>
        <taxon>Ascomycota</taxon>
        <taxon>Pezizomycotina</taxon>
        <taxon>Dothideomycetes</taxon>
        <taxon>Pleosporomycetidae</taxon>
        <taxon>Pleosporales</taxon>
        <taxon>Pleosporineae</taxon>
        <taxon>Pleosporaceae</taxon>
        <taxon>Bipolaris</taxon>
    </lineage>
</organism>
<evidence type="ECO:0000313" key="1">
    <source>
        <dbReference type="EMBL" id="EUN20520.1"/>
    </source>
</evidence>
<dbReference type="HOGENOM" id="CLU_3068310_0_0_1"/>
<keyword evidence="2" id="KW-1185">Reference proteome</keyword>
<dbReference type="GeneID" id="26250928"/>
<gene>
    <name evidence="1" type="ORF">COCVIDRAFT_116483</name>
</gene>
<dbReference type="Proteomes" id="UP000054337">
    <property type="component" value="Unassembled WGS sequence"/>
</dbReference>
<evidence type="ECO:0000313" key="2">
    <source>
        <dbReference type="Proteomes" id="UP000054337"/>
    </source>
</evidence>